<gene>
    <name evidence="1" type="ORF">HJG63_012465</name>
</gene>
<dbReference type="Proteomes" id="UP000593571">
    <property type="component" value="Unassembled WGS sequence"/>
</dbReference>
<evidence type="ECO:0000313" key="2">
    <source>
        <dbReference type="Proteomes" id="UP000593571"/>
    </source>
</evidence>
<keyword evidence="2" id="KW-1185">Reference proteome</keyword>
<proteinExistence type="predicted"/>
<dbReference type="AlphaFoldDB" id="A0A7J8EJN7"/>
<organism evidence="1 2">
    <name type="scientific">Rousettus aegyptiacus</name>
    <name type="common">Egyptian fruit bat</name>
    <name type="synonym">Pteropus aegyptiacus</name>
    <dbReference type="NCBI Taxonomy" id="9407"/>
    <lineage>
        <taxon>Eukaryota</taxon>
        <taxon>Metazoa</taxon>
        <taxon>Chordata</taxon>
        <taxon>Craniata</taxon>
        <taxon>Vertebrata</taxon>
        <taxon>Euteleostomi</taxon>
        <taxon>Mammalia</taxon>
        <taxon>Eutheria</taxon>
        <taxon>Laurasiatheria</taxon>
        <taxon>Chiroptera</taxon>
        <taxon>Yinpterochiroptera</taxon>
        <taxon>Pteropodoidea</taxon>
        <taxon>Pteropodidae</taxon>
        <taxon>Rousettinae</taxon>
        <taxon>Rousettus</taxon>
    </lineage>
</organism>
<sequence>MQSFGRETGGRDARLKESVIQESVFDSQGQLDFSSVPNKSLRSSTGSQELVTLPRFFAGGTCRDSEETAVVRDKSTQLFYPCHVTAVADPNPTLRGPFCLHRGLPFCGAREGRCSALLCSAAH</sequence>
<protein>
    <submittedName>
        <fullName evidence="1">Uncharacterized protein</fullName>
    </submittedName>
</protein>
<comment type="caution">
    <text evidence="1">The sequence shown here is derived from an EMBL/GenBank/DDBJ whole genome shotgun (WGS) entry which is preliminary data.</text>
</comment>
<name>A0A7J8EJN7_ROUAE</name>
<dbReference type="EMBL" id="JACASE010000009">
    <property type="protein sequence ID" value="KAF6435707.1"/>
    <property type="molecule type" value="Genomic_DNA"/>
</dbReference>
<evidence type="ECO:0000313" key="1">
    <source>
        <dbReference type="EMBL" id="KAF6435707.1"/>
    </source>
</evidence>
<reference evidence="1 2" key="1">
    <citation type="journal article" date="2020" name="Nature">
        <title>Six reference-quality genomes reveal evolution of bat adaptations.</title>
        <authorList>
            <person name="Jebb D."/>
            <person name="Huang Z."/>
            <person name="Pippel M."/>
            <person name="Hughes G.M."/>
            <person name="Lavrichenko K."/>
            <person name="Devanna P."/>
            <person name="Winkler S."/>
            <person name="Jermiin L.S."/>
            <person name="Skirmuntt E.C."/>
            <person name="Katzourakis A."/>
            <person name="Burkitt-Gray L."/>
            <person name="Ray D.A."/>
            <person name="Sullivan K.A.M."/>
            <person name="Roscito J.G."/>
            <person name="Kirilenko B.M."/>
            <person name="Davalos L.M."/>
            <person name="Corthals A.P."/>
            <person name="Power M.L."/>
            <person name="Jones G."/>
            <person name="Ransome R.D."/>
            <person name="Dechmann D.K.N."/>
            <person name="Locatelli A.G."/>
            <person name="Puechmaille S.J."/>
            <person name="Fedrigo O."/>
            <person name="Jarvis E.D."/>
            <person name="Hiller M."/>
            <person name="Vernes S.C."/>
            <person name="Myers E.W."/>
            <person name="Teeling E.C."/>
        </authorList>
    </citation>
    <scope>NUCLEOTIDE SEQUENCE [LARGE SCALE GENOMIC DNA]</scope>
    <source>
        <strain evidence="1">MRouAeg1</strain>
        <tissue evidence="1">Muscle</tissue>
    </source>
</reference>
<accession>A0A7J8EJN7</accession>